<evidence type="ECO:0000313" key="2">
    <source>
        <dbReference type="EMBL" id="UNK44952.1"/>
    </source>
</evidence>
<evidence type="ECO:0008006" key="4">
    <source>
        <dbReference type="Google" id="ProtNLM"/>
    </source>
</evidence>
<name>A0ABY3W447_9MICC</name>
<proteinExistence type="predicted"/>
<evidence type="ECO:0000256" key="1">
    <source>
        <dbReference type="SAM" id="Phobius"/>
    </source>
</evidence>
<dbReference type="EMBL" id="CP093326">
    <property type="protein sequence ID" value="UNK44952.1"/>
    <property type="molecule type" value="Genomic_DNA"/>
</dbReference>
<dbReference type="InterPro" id="IPR058061">
    <property type="entry name" value="SCO4848-like"/>
</dbReference>
<sequence length="73" mass="7943">MNIPAALAWVLILAGVWALLVWAPHLVRVSKDPRSKDEKGAMTRYFTMEFMKASTSMILGIATLVIGVRGLAG</sequence>
<dbReference type="RefSeq" id="WP_127511889.1">
    <property type="nucleotide sequence ID" value="NZ_CP093326.1"/>
</dbReference>
<feature type="transmembrane region" description="Helical" evidence="1">
    <location>
        <begin position="50"/>
        <end position="72"/>
    </location>
</feature>
<keyword evidence="1" id="KW-0472">Membrane</keyword>
<dbReference type="Proteomes" id="UP000829069">
    <property type="component" value="Chromosome"/>
</dbReference>
<dbReference type="NCBIfam" id="NF046117">
    <property type="entry name" value="SCO4848_fam"/>
    <property type="match status" value="1"/>
</dbReference>
<feature type="transmembrane region" description="Helical" evidence="1">
    <location>
        <begin position="6"/>
        <end position="29"/>
    </location>
</feature>
<gene>
    <name evidence="2" type="ORF">MNQ99_13445</name>
</gene>
<evidence type="ECO:0000313" key="3">
    <source>
        <dbReference type="Proteomes" id="UP000829069"/>
    </source>
</evidence>
<keyword evidence="3" id="KW-1185">Reference proteome</keyword>
<dbReference type="Pfam" id="PF26606">
    <property type="entry name" value="SCO4848"/>
    <property type="match status" value="1"/>
</dbReference>
<keyword evidence="1" id="KW-0812">Transmembrane</keyword>
<protein>
    <recommendedName>
        <fullName evidence="4">Integral membrane protein</fullName>
    </recommendedName>
</protein>
<organism evidence="2 3">
    <name type="scientific">Arthrobacter sulfonylureivorans</name>
    <dbReference type="NCBI Taxonomy" id="2486855"/>
    <lineage>
        <taxon>Bacteria</taxon>
        <taxon>Bacillati</taxon>
        <taxon>Actinomycetota</taxon>
        <taxon>Actinomycetes</taxon>
        <taxon>Micrococcales</taxon>
        <taxon>Micrococcaceae</taxon>
        <taxon>Arthrobacter</taxon>
    </lineage>
</organism>
<accession>A0ABY3W447</accession>
<keyword evidence="1" id="KW-1133">Transmembrane helix</keyword>
<reference evidence="2 3" key="1">
    <citation type="submission" date="2022-03" db="EMBL/GenBank/DDBJ databases">
        <title>Isotopic signatures of nitrous oxide derived from detoxification processes.</title>
        <authorList>
            <person name="Behrendt U."/>
            <person name="Buchen C."/>
            <person name="Well R."/>
            <person name="Ulrich A."/>
            <person name="Rohe L."/>
            <person name="Kolb S."/>
            <person name="Schloter M."/>
            <person name="Horn M.A."/>
            <person name="Augustin J."/>
        </authorList>
    </citation>
    <scope>NUCLEOTIDE SEQUENCE [LARGE SCALE GENOMIC DNA]</scope>
    <source>
        <strain evidence="2 3">S4-C24</strain>
    </source>
</reference>